<dbReference type="GO" id="GO:0006952">
    <property type="term" value="P:defense response"/>
    <property type="evidence" value="ECO:0007669"/>
    <property type="project" value="UniProtKB-KW"/>
</dbReference>
<dbReference type="SUPFAM" id="SSF53623">
    <property type="entry name" value="MurD-like peptide ligases, catalytic domain"/>
    <property type="match status" value="1"/>
</dbReference>
<evidence type="ECO:0000256" key="3">
    <source>
        <dbReference type="ARBA" id="ARBA00008276"/>
    </source>
</evidence>
<dbReference type="InterPro" id="IPR036615">
    <property type="entry name" value="Mur_ligase_C_dom_sf"/>
</dbReference>
<dbReference type="GO" id="GO:0005829">
    <property type="term" value="C:cytosol"/>
    <property type="evidence" value="ECO:0007669"/>
    <property type="project" value="TreeGrafter"/>
</dbReference>
<keyword evidence="12" id="KW-0067">ATP-binding</keyword>
<keyword evidence="13" id="KW-0460">Magnesium</keyword>
<evidence type="ECO:0000256" key="12">
    <source>
        <dbReference type="ARBA" id="ARBA00022840"/>
    </source>
</evidence>
<gene>
    <name evidence="18" type="ORF">GH714_036293</name>
</gene>
<dbReference type="Proteomes" id="UP000467840">
    <property type="component" value="Chromosome 7"/>
</dbReference>
<keyword evidence="11" id="KW-0611">Plant defense</keyword>
<dbReference type="FunFam" id="3.90.190.20:FF:000011">
    <property type="entry name" value="Folylpolyglutamate synthase"/>
    <property type="match status" value="1"/>
</dbReference>
<dbReference type="FunFam" id="3.40.1190.10:FF:000008">
    <property type="entry name" value="Folylpolyglutamate synthase"/>
    <property type="match status" value="1"/>
</dbReference>
<comment type="cofactor">
    <cofactor evidence="1">
        <name>a monovalent cation</name>
        <dbReference type="ChEBI" id="CHEBI:60242"/>
    </cofactor>
</comment>
<evidence type="ECO:0000256" key="15">
    <source>
        <dbReference type="ARBA" id="ARBA00030876"/>
    </source>
</evidence>
<evidence type="ECO:0000256" key="2">
    <source>
        <dbReference type="ARBA" id="ARBA00005150"/>
    </source>
</evidence>
<evidence type="ECO:0000256" key="10">
    <source>
        <dbReference type="ARBA" id="ARBA00022741"/>
    </source>
</evidence>
<dbReference type="GO" id="GO:0046872">
    <property type="term" value="F:metal ion binding"/>
    <property type="evidence" value="ECO:0007669"/>
    <property type="project" value="UniProtKB-KW"/>
</dbReference>
<evidence type="ECO:0000256" key="14">
    <source>
        <dbReference type="ARBA" id="ARBA00030592"/>
    </source>
</evidence>
<keyword evidence="6" id="KW-0554">One-carbon metabolism</keyword>
<evidence type="ECO:0000256" key="6">
    <source>
        <dbReference type="ARBA" id="ARBA00022563"/>
    </source>
</evidence>
<sequence length="704" mass="78963">MAEGVSGSSKHTVTPYDEAMDALSSLIPRRTRADKSNKGDHFDLLFDYLKMLELEQAISEMKIIHVAGTKGKGSTCTFTEYILRNYGFRTGLFTSPHLIDVRERFRLDGKDICEENFLAHFWWCYDRLKEKTNEDIPMPSYFRFLALLAFKIFAAEQVDVAILEVGLGGTFDPTNVHHVSGSNTGCVWYIPLGMITWRFLVSVHFYKLGNTLGEIAGEKAGIFKHGIPAFTVPQPDEAMCVLEEKASKLDVPLHVAPPLDSNLLNGLKLGLEGEHQFVNAGLAIALSSKWLQRSGHLEATYLEQTSSLPEQFIKGLTTACLQGRAQIVPDPYIDTESDGDLVFYLDGAHSPESMEVCARWFSLAIKNDNQQNTLNLPSQNNYQSMLDCIDKHLDRRSGKIFMRILLFNCMSVRDPQLLLPHLMKTCASHGVCFKKALFVPNVSVYYKVGSHALPPTDPQVDLSWQFTLQKLWEDLVQGDKGGEANRTDAVCEEVKDDTGTSVRTCENSAVFPSLPLAIKWLRDSVYKNQSVSFQVQLPWMDLHKDAIWSTVAVANHGSADLKKMVEAIVSFAIERIADAVVREASSLYGVREQVDQLQTKLKRIRFFLKDVDSKQNQDDRVCNCVAEVRDIAYEAEDVIDTFLLLKAARGSRKGVSGLIKRVTLTSMFTEVPILHKLGTQIESIQTKIVRVSVSMQTYGIKLIE</sequence>
<evidence type="ECO:0000256" key="7">
    <source>
        <dbReference type="ARBA" id="ARBA00022598"/>
    </source>
</evidence>
<dbReference type="EC" id="6.3.2.17" evidence="4"/>
<dbReference type="Pfam" id="PF18052">
    <property type="entry name" value="Rx_N"/>
    <property type="match status" value="1"/>
</dbReference>
<name>A0A6A6L402_HEVBR</name>
<accession>A0A6A6L402</accession>
<evidence type="ECO:0000256" key="13">
    <source>
        <dbReference type="ARBA" id="ARBA00022842"/>
    </source>
</evidence>
<feature type="domain" description="Disease resistance N-terminal" evidence="17">
    <location>
        <begin position="568"/>
        <end position="650"/>
    </location>
</feature>
<dbReference type="PROSITE" id="PS01011">
    <property type="entry name" value="FOLYLPOLYGLU_SYNT_1"/>
    <property type="match status" value="1"/>
</dbReference>
<dbReference type="SUPFAM" id="SSF53244">
    <property type="entry name" value="MurD-like peptide ligases, peptide-binding domain"/>
    <property type="match status" value="1"/>
</dbReference>
<comment type="caution">
    <text evidence="18">The sequence shown here is derived from an EMBL/GenBank/DDBJ whole genome shotgun (WGS) entry which is preliminary data.</text>
</comment>
<keyword evidence="19" id="KW-1185">Reference proteome</keyword>
<evidence type="ECO:0000256" key="8">
    <source>
        <dbReference type="ARBA" id="ARBA00022723"/>
    </source>
</evidence>
<dbReference type="Gene3D" id="1.20.5.4130">
    <property type="match status" value="1"/>
</dbReference>
<dbReference type="InterPro" id="IPR038005">
    <property type="entry name" value="RX-like_CC"/>
</dbReference>
<evidence type="ECO:0000256" key="1">
    <source>
        <dbReference type="ARBA" id="ARBA00001944"/>
    </source>
</evidence>
<comment type="catalytic activity">
    <reaction evidence="16">
        <text>(6S)-5,6,7,8-tetrahydrofolyl-(gamma-L-Glu)(n) + L-glutamate + ATP = (6S)-5,6,7,8-tetrahydrofolyl-(gamma-L-Glu)(n+1) + ADP + phosphate + H(+)</text>
        <dbReference type="Rhea" id="RHEA:10580"/>
        <dbReference type="Rhea" id="RHEA-COMP:14738"/>
        <dbReference type="Rhea" id="RHEA-COMP:14740"/>
        <dbReference type="ChEBI" id="CHEBI:15378"/>
        <dbReference type="ChEBI" id="CHEBI:29985"/>
        <dbReference type="ChEBI" id="CHEBI:30616"/>
        <dbReference type="ChEBI" id="CHEBI:43474"/>
        <dbReference type="ChEBI" id="CHEBI:141005"/>
        <dbReference type="ChEBI" id="CHEBI:456216"/>
        <dbReference type="EC" id="6.3.2.17"/>
    </reaction>
</comment>
<evidence type="ECO:0000256" key="5">
    <source>
        <dbReference type="ARBA" id="ARBA00018660"/>
    </source>
</evidence>
<evidence type="ECO:0000259" key="17">
    <source>
        <dbReference type="Pfam" id="PF18052"/>
    </source>
</evidence>
<protein>
    <recommendedName>
        <fullName evidence="5">Folylpolyglutamate synthase</fullName>
        <ecNumber evidence="4">6.3.2.17</ecNumber>
    </recommendedName>
    <alternativeName>
        <fullName evidence="15">Folylpoly-gamma-glutamate synthetase</fullName>
    </alternativeName>
    <alternativeName>
        <fullName evidence="14">Tetrahydrofolylpolyglutamate synthase</fullName>
    </alternativeName>
</protein>
<evidence type="ECO:0000313" key="18">
    <source>
        <dbReference type="EMBL" id="KAF2296132.1"/>
    </source>
</evidence>
<dbReference type="AlphaFoldDB" id="A0A6A6L402"/>
<evidence type="ECO:0000256" key="11">
    <source>
        <dbReference type="ARBA" id="ARBA00022821"/>
    </source>
</evidence>
<dbReference type="CDD" id="cd14798">
    <property type="entry name" value="RX-CC_like"/>
    <property type="match status" value="1"/>
</dbReference>
<organism evidence="18 19">
    <name type="scientific">Hevea brasiliensis</name>
    <name type="common">Para rubber tree</name>
    <name type="synonym">Siphonia brasiliensis</name>
    <dbReference type="NCBI Taxonomy" id="3981"/>
    <lineage>
        <taxon>Eukaryota</taxon>
        <taxon>Viridiplantae</taxon>
        <taxon>Streptophyta</taxon>
        <taxon>Embryophyta</taxon>
        <taxon>Tracheophyta</taxon>
        <taxon>Spermatophyta</taxon>
        <taxon>Magnoliopsida</taxon>
        <taxon>eudicotyledons</taxon>
        <taxon>Gunneridae</taxon>
        <taxon>Pentapetalae</taxon>
        <taxon>rosids</taxon>
        <taxon>fabids</taxon>
        <taxon>Malpighiales</taxon>
        <taxon>Euphorbiaceae</taxon>
        <taxon>Crotonoideae</taxon>
        <taxon>Micrandreae</taxon>
        <taxon>Hevea</taxon>
    </lineage>
</organism>
<dbReference type="Gene3D" id="3.40.1190.10">
    <property type="entry name" value="Mur-like, catalytic domain"/>
    <property type="match status" value="1"/>
</dbReference>
<dbReference type="GO" id="GO:0005739">
    <property type="term" value="C:mitochondrion"/>
    <property type="evidence" value="ECO:0007669"/>
    <property type="project" value="TreeGrafter"/>
</dbReference>
<dbReference type="GO" id="GO:0005524">
    <property type="term" value="F:ATP binding"/>
    <property type="evidence" value="ECO:0007669"/>
    <property type="project" value="UniProtKB-KW"/>
</dbReference>
<comment type="similarity">
    <text evidence="3">Belongs to the folylpolyglutamate synthase family.</text>
</comment>
<dbReference type="InterPro" id="IPR036565">
    <property type="entry name" value="Mur-like_cat_sf"/>
</dbReference>
<dbReference type="GO" id="GO:0004326">
    <property type="term" value="F:tetrahydrofolylpolyglutamate synthase activity"/>
    <property type="evidence" value="ECO:0007669"/>
    <property type="project" value="UniProtKB-EC"/>
</dbReference>
<keyword evidence="10" id="KW-0547">Nucleotide-binding</keyword>
<proteinExistence type="inferred from homology"/>
<keyword evidence="8" id="KW-0479">Metal-binding</keyword>
<dbReference type="InterPro" id="IPR041118">
    <property type="entry name" value="Rx_N"/>
</dbReference>
<evidence type="ECO:0000256" key="9">
    <source>
        <dbReference type="ARBA" id="ARBA00022737"/>
    </source>
</evidence>
<dbReference type="EMBL" id="JAAGAX010000013">
    <property type="protein sequence ID" value="KAF2296132.1"/>
    <property type="molecule type" value="Genomic_DNA"/>
</dbReference>
<evidence type="ECO:0000256" key="16">
    <source>
        <dbReference type="ARBA" id="ARBA00047493"/>
    </source>
</evidence>
<evidence type="ECO:0000313" key="19">
    <source>
        <dbReference type="Proteomes" id="UP000467840"/>
    </source>
</evidence>
<dbReference type="GO" id="GO:0006730">
    <property type="term" value="P:one-carbon metabolic process"/>
    <property type="evidence" value="ECO:0007669"/>
    <property type="project" value="UniProtKB-KW"/>
</dbReference>
<keyword evidence="7" id="KW-0436">Ligase</keyword>
<evidence type="ECO:0000256" key="4">
    <source>
        <dbReference type="ARBA" id="ARBA00013025"/>
    </source>
</evidence>
<dbReference type="NCBIfam" id="TIGR01499">
    <property type="entry name" value="folC"/>
    <property type="match status" value="1"/>
</dbReference>
<comment type="pathway">
    <text evidence="2">Cofactor biosynthesis; tetrahydrofolylpolyglutamate biosynthesis.</text>
</comment>
<reference evidence="18 19" key="1">
    <citation type="journal article" date="2020" name="Mol. Plant">
        <title>The Chromosome-Based Rubber Tree Genome Provides New Insights into Spurge Genome Evolution and Rubber Biosynthesis.</title>
        <authorList>
            <person name="Liu J."/>
            <person name="Shi C."/>
            <person name="Shi C.C."/>
            <person name="Li W."/>
            <person name="Zhang Q.J."/>
            <person name="Zhang Y."/>
            <person name="Li K."/>
            <person name="Lu H.F."/>
            <person name="Shi C."/>
            <person name="Zhu S.T."/>
            <person name="Xiao Z.Y."/>
            <person name="Nan H."/>
            <person name="Yue Y."/>
            <person name="Zhu X.G."/>
            <person name="Wu Y."/>
            <person name="Hong X.N."/>
            <person name="Fan G.Y."/>
            <person name="Tong Y."/>
            <person name="Zhang D."/>
            <person name="Mao C.L."/>
            <person name="Liu Y.L."/>
            <person name="Hao S.J."/>
            <person name="Liu W.Q."/>
            <person name="Lv M.Q."/>
            <person name="Zhang H.B."/>
            <person name="Liu Y."/>
            <person name="Hu-Tang G.R."/>
            <person name="Wang J.P."/>
            <person name="Wang J.H."/>
            <person name="Sun Y.H."/>
            <person name="Ni S.B."/>
            <person name="Chen W.B."/>
            <person name="Zhang X.C."/>
            <person name="Jiao Y.N."/>
            <person name="Eichler E.E."/>
            <person name="Li G.H."/>
            <person name="Liu X."/>
            <person name="Gao L.Z."/>
        </authorList>
    </citation>
    <scope>NUCLEOTIDE SEQUENCE [LARGE SCALE GENOMIC DNA]</scope>
    <source>
        <strain evidence="19">cv. GT1</strain>
        <tissue evidence="18">Leaf</tissue>
    </source>
</reference>
<dbReference type="InterPro" id="IPR018109">
    <property type="entry name" value="Folylpolyglutamate_synth_CS"/>
</dbReference>
<dbReference type="PANTHER" id="PTHR11136:SF16">
    <property type="entry name" value="FOLYLPOLYGLUTAMATE SYNTHASE"/>
    <property type="match status" value="1"/>
</dbReference>
<keyword evidence="9" id="KW-0677">Repeat</keyword>
<dbReference type="PANTHER" id="PTHR11136">
    <property type="entry name" value="FOLYLPOLYGLUTAMATE SYNTHASE-RELATED"/>
    <property type="match status" value="1"/>
</dbReference>
<dbReference type="InterPro" id="IPR001645">
    <property type="entry name" value="Folylpolyglutamate_synth"/>
</dbReference>